<comment type="caution">
    <text evidence="7">The sequence shown here is derived from an EMBL/GenBank/DDBJ whole genome shotgun (WGS) entry which is preliminary data.</text>
</comment>
<dbReference type="PANTHER" id="PTHR47234">
    <property type="match status" value="1"/>
</dbReference>
<feature type="domain" description="TonB-dependent receptor-like beta-barrel" evidence="5">
    <location>
        <begin position="352"/>
        <end position="828"/>
    </location>
</feature>
<evidence type="ECO:0000259" key="6">
    <source>
        <dbReference type="Pfam" id="PF07715"/>
    </source>
</evidence>
<proteinExistence type="inferred from homology"/>
<gene>
    <name evidence="7" type="ORF">C8D97_113120</name>
</gene>
<dbReference type="InterPro" id="IPR036942">
    <property type="entry name" value="Beta-barrel_TonB_sf"/>
</dbReference>
<dbReference type="Proteomes" id="UP000245790">
    <property type="component" value="Unassembled WGS sequence"/>
</dbReference>
<dbReference type="Pfam" id="PF00593">
    <property type="entry name" value="TonB_dep_Rec_b-barrel"/>
    <property type="match status" value="1"/>
</dbReference>
<dbReference type="EMBL" id="QGGU01000013">
    <property type="protein sequence ID" value="PWK46435.1"/>
    <property type="molecule type" value="Genomic_DNA"/>
</dbReference>
<comment type="subcellular location">
    <subcellularLocation>
        <location evidence="1 4">Cell outer membrane</location>
    </subcellularLocation>
</comment>
<evidence type="ECO:0000256" key="2">
    <source>
        <dbReference type="ARBA" id="ARBA00023136"/>
    </source>
</evidence>
<dbReference type="Gene3D" id="2.170.130.10">
    <property type="entry name" value="TonB-dependent receptor, plug domain"/>
    <property type="match status" value="1"/>
</dbReference>
<keyword evidence="7" id="KW-0675">Receptor</keyword>
<dbReference type="OrthoDB" id="9764669at2"/>
<name>A0A316FE77_9GAMM</name>
<evidence type="ECO:0000313" key="7">
    <source>
        <dbReference type="EMBL" id="PWK46435.1"/>
    </source>
</evidence>
<evidence type="ECO:0000256" key="3">
    <source>
        <dbReference type="ARBA" id="ARBA00023237"/>
    </source>
</evidence>
<keyword evidence="4" id="KW-0798">TonB box</keyword>
<dbReference type="InterPro" id="IPR000531">
    <property type="entry name" value="Beta-barrel_TonB"/>
</dbReference>
<dbReference type="Gene3D" id="2.40.170.20">
    <property type="entry name" value="TonB-dependent receptor, beta-barrel domain"/>
    <property type="match status" value="1"/>
</dbReference>
<dbReference type="Pfam" id="PF07715">
    <property type="entry name" value="Plug"/>
    <property type="match status" value="1"/>
</dbReference>
<keyword evidence="3" id="KW-0998">Cell outer membrane</keyword>
<dbReference type="RefSeq" id="WP_109764869.1">
    <property type="nucleotide sequence ID" value="NZ_QGGU01000013.1"/>
</dbReference>
<keyword evidence="2 4" id="KW-0472">Membrane</keyword>
<reference evidence="7 8" key="1">
    <citation type="submission" date="2018-05" db="EMBL/GenBank/DDBJ databases">
        <title>Genomic Encyclopedia of Type Strains, Phase IV (KMG-IV): sequencing the most valuable type-strain genomes for metagenomic binning, comparative biology and taxonomic classification.</title>
        <authorList>
            <person name="Goeker M."/>
        </authorList>
    </citation>
    <scope>NUCLEOTIDE SEQUENCE [LARGE SCALE GENOMIC DNA]</scope>
    <source>
        <strain evidence="7 8">DSM 25350</strain>
    </source>
</reference>
<sequence>MRQTWLWACVLTAIVGKTTQASQPDRSNEEQKITVTGSLIKQNDDDGPAPIFSISADDLARLGHTNLYDALIALTAQTGSLLEGDQFPNGFTSAAQALNLRGFGPGRTLVLVNGQRLALNPTPYQSESNFFNFAIIPTVAIERVDVLTDGASAIYGSDAIAGVINVILREEYDAHQLKLTYGDTQRGGGESFKLTGGNSFHNNKGTLTFGYQWEKRDPIFAEDRGYLLNVEPDLIPPTIGMFDLNLRQFVLPSADACEPHVARPVITNVGDFCTRGTRREENLRNKRDTLSLFSHGEISTQYGKWFADVLLWDSETEVRSFPLFWNGIVPNQNNEDTFVIREFSAEETGSQDKQFDEQALSIIAGFEGVASLFDYKATFSFSDYDSNRHLPLFRNQQIESFFPASEAIFDRYQPSDFDGVIGNSVSNANSKALSLSYWMSGEAFKVNGNNSRYAVIAEWNKTRYRIDIDDTSANFGWFGFGGSSGIGTRDRYALGAEWLLPLIKDSAIGDLELTLATRWDDYQDDSGVDNAKTWKASLQWKPTDDLSINAVHSTSFRAPDMHYLFANNTLYFTDVIDLFECINIGDNSFNACENNTDYLTNIPVEWAGNQELEEETGSTQTIGIFYNPDESLSMSLDYYQIELESQVGLQLESQYLLWESQCASGENYSTGESVDPSSEICIDANNRISRSNGVLELENSPVNRAFRKQSGVDLGVNWLYATNEAGSFGVDLQHSQILKTEIQQLTSEPSTYDGDFENSPRSGEVKSRTNLSLSWAINNWSTALSFYRKGSKVNFDGSSKLPAWTITNFILKNELDRHQDISLVIRNLTDKKPPIDTARINWPYYDRSQYDAVGLEWFLEYEVRY</sequence>
<protein>
    <submittedName>
        <fullName evidence="7">TonB-dependent receptor-like protein</fullName>
    </submittedName>
</protein>
<evidence type="ECO:0000313" key="8">
    <source>
        <dbReference type="Proteomes" id="UP000245790"/>
    </source>
</evidence>
<dbReference type="GO" id="GO:0009279">
    <property type="term" value="C:cell outer membrane"/>
    <property type="evidence" value="ECO:0007669"/>
    <property type="project" value="UniProtKB-SubCell"/>
</dbReference>
<organism evidence="7 8">
    <name type="scientific">Pleionea mediterranea</name>
    <dbReference type="NCBI Taxonomy" id="523701"/>
    <lineage>
        <taxon>Bacteria</taxon>
        <taxon>Pseudomonadati</taxon>
        <taxon>Pseudomonadota</taxon>
        <taxon>Gammaproteobacteria</taxon>
        <taxon>Oceanospirillales</taxon>
        <taxon>Pleioneaceae</taxon>
        <taxon>Pleionea</taxon>
    </lineage>
</organism>
<feature type="domain" description="TonB-dependent receptor plug" evidence="6">
    <location>
        <begin position="46"/>
        <end position="163"/>
    </location>
</feature>
<comment type="similarity">
    <text evidence="4">Belongs to the TonB-dependent receptor family.</text>
</comment>
<dbReference type="AlphaFoldDB" id="A0A316FE77"/>
<evidence type="ECO:0000256" key="4">
    <source>
        <dbReference type="RuleBase" id="RU003357"/>
    </source>
</evidence>
<dbReference type="PANTHER" id="PTHR47234:SF1">
    <property type="entry name" value="TONB-DEPENDENT RECEPTOR"/>
    <property type="match status" value="1"/>
</dbReference>
<keyword evidence="8" id="KW-1185">Reference proteome</keyword>
<dbReference type="SUPFAM" id="SSF56935">
    <property type="entry name" value="Porins"/>
    <property type="match status" value="1"/>
</dbReference>
<evidence type="ECO:0000259" key="5">
    <source>
        <dbReference type="Pfam" id="PF00593"/>
    </source>
</evidence>
<accession>A0A316FE77</accession>
<evidence type="ECO:0000256" key="1">
    <source>
        <dbReference type="ARBA" id="ARBA00004442"/>
    </source>
</evidence>
<dbReference type="InterPro" id="IPR037066">
    <property type="entry name" value="Plug_dom_sf"/>
</dbReference>
<dbReference type="InterPro" id="IPR012910">
    <property type="entry name" value="Plug_dom"/>
</dbReference>